<name>A0ABW4GSJ5_9ACTN</name>
<accession>A0ABW4GSJ5</accession>
<dbReference type="RefSeq" id="WP_219532137.1">
    <property type="nucleotide sequence ID" value="NZ_JAHKRM010000013.1"/>
</dbReference>
<dbReference type="Proteomes" id="UP001597097">
    <property type="component" value="Unassembled WGS sequence"/>
</dbReference>
<feature type="region of interest" description="Disordered" evidence="1">
    <location>
        <begin position="256"/>
        <end position="287"/>
    </location>
</feature>
<organism evidence="3 4">
    <name type="scientific">Nonomuraea guangzhouensis</name>
    <dbReference type="NCBI Taxonomy" id="1291555"/>
    <lineage>
        <taxon>Bacteria</taxon>
        <taxon>Bacillati</taxon>
        <taxon>Actinomycetota</taxon>
        <taxon>Actinomycetes</taxon>
        <taxon>Streptosporangiales</taxon>
        <taxon>Streptosporangiaceae</taxon>
        <taxon>Nonomuraea</taxon>
    </lineage>
</organism>
<keyword evidence="4" id="KW-1185">Reference proteome</keyword>
<protein>
    <submittedName>
        <fullName evidence="3">Uncharacterized protein</fullName>
    </submittedName>
</protein>
<comment type="caution">
    <text evidence="3">The sequence shown here is derived from an EMBL/GenBank/DDBJ whole genome shotgun (WGS) entry which is preliminary data.</text>
</comment>
<feature type="chain" id="PRO_5045851254" evidence="2">
    <location>
        <begin position="27"/>
        <end position="301"/>
    </location>
</feature>
<dbReference type="EMBL" id="JBHUCM010000047">
    <property type="protein sequence ID" value="MFD1545276.1"/>
    <property type="molecule type" value="Genomic_DNA"/>
</dbReference>
<evidence type="ECO:0000313" key="4">
    <source>
        <dbReference type="Proteomes" id="UP001597097"/>
    </source>
</evidence>
<gene>
    <name evidence="3" type="ORF">ACFSJ0_50120</name>
</gene>
<keyword evidence="2" id="KW-0732">Signal</keyword>
<evidence type="ECO:0000256" key="1">
    <source>
        <dbReference type="SAM" id="MobiDB-lite"/>
    </source>
</evidence>
<feature type="signal peptide" evidence="2">
    <location>
        <begin position="1"/>
        <end position="26"/>
    </location>
</feature>
<evidence type="ECO:0000313" key="3">
    <source>
        <dbReference type="EMBL" id="MFD1545276.1"/>
    </source>
</evidence>
<sequence length="301" mass="32213">MKRWITLMAVTLVSAALVAPPAPAQAAVDPVSTLKKQIAKRQAVRVVELGGLYLGRDQDIFQVENRGVLMLGGTGVGAADITRTLRPGFRMRDQMKTGAWDAAKVGTESKPNRSIAVNGLLYRSGPLYAPVLPEGRTWAAAGRRSATAAAYGDQLINVFEPATLKTLLAMASSKRPQTYGSDLKATMYRGTITFRQLHAVSPTFRALIGTRPLAKVAATKISWMLHIDDGRGQALTLSTGWPVSGGRRAGVFSQYPGRDHPRTLGMRVSTPRPAQVAPESSLTGKLPRPSALLDLTFPSGA</sequence>
<reference evidence="4" key="1">
    <citation type="journal article" date="2019" name="Int. J. Syst. Evol. Microbiol.">
        <title>The Global Catalogue of Microorganisms (GCM) 10K type strain sequencing project: providing services to taxonomists for standard genome sequencing and annotation.</title>
        <authorList>
            <consortium name="The Broad Institute Genomics Platform"/>
            <consortium name="The Broad Institute Genome Sequencing Center for Infectious Disease"/>
            <person name="Wu L."/>
            <person name="Ma J."/>
        </authorList>
    </citation>
    <scope>NUCLEOTIDE SEQUENCE [LARGE SCALE GENOMIC DNA]</scope>
    <source>
        <strain evidence="4">CGMCC 1.15399</strain>
    </source>
</reference>
<proteinExistence type="predicted"/>
<evidence type="ECO:0000256" key="2">
    <source>
        <dbReference type="SAM" id="SignalP"/>
    </source>
</evidence>